<dbReference type="Proteomes" id="UP000240883">
    <property type="component" value="Unassembled WGS sequence"/>
</dbReference>
<evidence type="ECO:0000313" key="4">
    <source>
        <dbReference type="Proteomes" id="UP000240883"/>
    </source>
</evidence>
<name>A0A2T2NE50_CORCC</name>
<dbReference type="PANTHER" id="PTHR33393:SF11">
    <property type="entry name" value="POLYGLUTAMINE SYNTHESIS ACCESSORY PROTEIN RV0574C-RELATED"/>
    <property type="match status" value="1"/>
</dbReference>
<dbReference type="InterPro" id="IPR052169">
    <property type="entry name" value="CW_Biosynth-Accessory"/>
</dbReference>
<dbReference type="OrthoDB" id="189619at2759"/>
<dbReference type="AlphaFoldDB" id="A0A2T2NE50"/>
<dbReference type="CDD" id="cd07381">
    <property type="entry name" value="MPP_CapA"/>
    <property type="match status" value="1"/>
</dbReference>
<evidence type="ECO:0000259" key="2">
    <source>
        <dbReference type="SMART" id="SM00854"/>
    </source>
</evidence>
<dbReference type="STRING" id="1448308.A0A2T2NE50"/>
<organism evidence="3 4">
    <name type="scientific">Corynespora cassiicola Philippines</name>
    <dbReference type="NCBI Taxonomy" id="1448308"/>
    <lineage>
        <taxon>Eukaryota</taxon>
        <taxon>Fungi</taxon>
        <taxon>Dikarya</taxon>
        <taxon>Ascomycota</taxon>
        <taxon>Pezizomycotina</taxon>
        <taxon>Dothideomycetes</taxon>
        <taxon>Pleosporomycetidae</taxon>
        <taxon>Pleosporales</taxon>
        <taxon>Corynesporascaceae</taxon>
        <taxon>Corynespora</taxon>
    </lineage>
</organism>
<dbReference type="SMART" id="SM00854">
    <property type="entry name" value="PGA_cap"/>
    <property type="match status" value="1"/>
</dbReference>
<dbReference type="InterPro" id="IPR029052">
    <property type="entry name" value="Metallo-depent_PP-like"/>
</dbReference>
<dbReference type="PANTHER" id="PTHR33393">
    <property type="entry name" value="POLYGLUTAMINE SYNTHESIS ACCESSORY PROTEIN RV0574C-RELATED"/>
    <property type="match status" value="1"/>
</dbReference>
<feature type="domain" description="Capsule synthesis protein CapA" evidence="2">
    <location>
        <begin position="10"/>
        <end position="240"/>
    </location>
</feature>
<protein>
    <recommendedName>
        <fullName evidence="2">Capsule synthesis protein CapA domain-containing protein</fullName>
    </recommendedName>
</protein>
<sequence length="263" mass="29388">MCPTTSAPPWTCKDMRNFKSPWGNSLPLFHSANLNLINLETAVTTCAKPWPGKTFSYRMHPANLQCLREAHIDYVSLANNHTLDYGEEGLLETVKKLKGSNIPFAGAGVSPEEAQQPAVLGLKDEGKNYSMHVYSCADHPTEWFNVPNLHSIDYSSATRERLKQLLMSNAIKPDLKIFSVHWGPNYSWAPSDDIRSLAHFLVDECAVDIVHGHSSHHVQGVEVYKGKLIIYGCGDFVDDYALHAEYRNDLSAVWRVGTDQDCA</sequence>
<dbReference type="EMBL" id="KZ678139">
    <property type="protein sequence ID" value="PSN63713.1"/>
    <property type="molecule type" value="Genomic_DNA"/>
</dbReference>
<dbReference type="Gene3D" id="3.60.21.10">
    <property type="match status" value="1"/>
</dbReference>
<dbReference type="Pfam" id="PF09587">
    <property type="entry name" value="PGA_cap"/>
    <property type="match status" value="1"/>
</dbReference>
<gene>
    <name evidence="3" type="ORF">BS50DRAFT_87194</name>
</gene>
<proteinExistence type="inferred from homology"/>
<accession>A0A2T2NE50</accession>
<keyword evidence="4" id="KW-1185">Reference proteome</keyword>
<comment type="similarity">
    <text evidence="1">Belongs to the CapA family.</text>
</comment>
<dbReference type="InterPro" id="IPR019079">
    <property type="entry name" value="Capsule_synth_CapA"/>
</dbReference>
<reference evidence="3 4" key="1">
    <citation type="journal article" date="2018" name="Front. Microbiol.">
        <title>Genome-Wide Analysis of Corynespora cassiicola Leaf Fall Disease Putative Effectors.</title>
        <authorList>
            <person name="Lopez D."/>
            <person name="Ribeiro S."/>
            <person name="Label P."/>
            <person name="Fumanal B."/>
            <person name="Venisse J.S."/>
            <person name="Kohler A."/>
            <person name="de Oliveira R.R."/>
            <person name="Labutti K."/>
            <person name="Lipzen A."/>
            <person name="Lail K."/>
            <person name="Bauer D."/>
            <person name="Ohm R.A."/>
            <person name="Barry K.W."/>
            <person name="Spatafora J."/>
            <person name="Grigoriev I.V."/>
            <person name="Martin F.M."/>
            <person name="Pujade-Renaud V."/>
        </authorList>
    </citation>
    <scope>NUCLEOTIDE SEQUENCE [LARGE SCALE GENOMIC DNA]</scope>
    <source>
        <strain evidence="3 4">Philippines</strain>
    </source>
</reference>
<evidence type="ECO:0000256" key="1">
    <source>
        <dbReference type="ARBA" id="ARBA00005662"/>
    </source>
</evidence>
<dbReference type="SUPFAM" id="SSF56300">
    <property type="entry name" value="Metallo-dependent phosphatases"/>
    <property type="match status" value="1"/>
</dbReference>
<evidence type="ECO:0000313" key="3">
    <source>
        <dbReference type="EMBL" id="PSN63713.1"/>
    </source>
</evidence>